<comment type="similarity">
    <text evidence="3">Belongs to the class-III pyridoxal-phosphate-dependent aminotransferase family.</text>
</comment>
<organism evidence="4 5">
    <name type="scientific">Solirubrobacter phytolaccae</name>
    <dbReference type="NCBI Taxonomy" id="1404360"/>
    <lineage>
        <taxon>Bacteria</taxon>
        <taxon>Bacillati</taxon>
        <taxon>Actinomycetota</taxon>
        <taxon>Thermoleophilia</taxon>
        <taxon>Solirubrobacterales</taxon>
        <taxon>Solirubrobacteraceae</taxon>
        <taxon>Solirubrobacter</taxon>
    </lineage>
</organism>
<evidence type="ECO:0000313" key="5">
    <source>
        <dbReference type="Proteomes" id="UP001147653"/>
    </source>
</evidence>
<protein>
    <submittedName>
        <fullName evidence="4">Aminotransferase class III-fold pyridoxal phosphate-dependent enzyme</fullName>
    </submittedName>
</protein>
<dbReference type="GO" id="GO:0030170">
    <property type="term" value="F:pyridoxal phosphate binding"/>
    <property type="evidence" value="ECO:0007669"/>
    <property type="project" value="InterPro"/>
</dbReference>
<comment type="caution">
    <text evidence="4">The sequence shown here is derived from an EMBL/GenBank/DDBJ whole genome shotgun (WGS) entry which is preliminary data.</text>
</comment>
<sequence length="428" mass="45036">MTAREERGGVAAGGETAVGGGGSVVGGDAVAGALRDAVARYVAANPASAARAERAAAHLPGANTRSVLHFDPFPLAFARAEGAHLYSLDGRRYTDFLGEFTAGLYGHSHPVILDAVRGALDRGLNYGGSSELEGELAELLCARFPALELVRFTNSGTEANLMALALALHHTGRREVLVFKGGYHGGVLAFGGGEPSPVTVPHAWVLGDYDDVEGTRALIRAHRFGAILVEPMLGSGGCRPASRAFLQMLREEATKAGAMLIFDEVMTSRLGPRDTPGYDGVVPDLMTVGKYLAGGMSFGAFGGRRDLMAAYDPTRPGALFHAGTFNNNVLSMSAGIAGLTQVLTDDTLRDLNARGDRLRAALDRVVTTTGRGSLMTMHPATDDLKQLLFFELLDAGYWIAARGMIALSLAITDEDCEAFAATVEKILA</sequence>
<dbReference type="AlphaFoldDB" id="A0A9X3NEK4"/>
<keyword evidence="2 3" id="KW-0663">Pyridoxal phosphate</keyword>
<keyword evidence="4" id="KW-0032">Aminotransferase</keyword>
<evidence type="ECO:0000256" key="1">
    <source>
        <dbReference type="ARBA" id="ARBA00001933"/>
    </source>
</evidence>
<dbReference type="InterPro" id="IPR015422">
    <property type="entry name" value="PyrdxlP-dep_Trfase_small"/>
</dbReference>
<evidence type="ECO:0000256" key="2">
    <source>
        <dbReference type="ARBA" id="ARBA00022898"/>
    </source>
</evidence>
<reference evidence="4" key="1">
    <citation type="submission" date="2022-10" db="EMBL/GenBank/DDBJ databases">
        <title>The WGS of Solirubrobacter phytolaccae KCTC 29190.</title>
        <authorList>
            <person name="Jiang Z."/>
        </authorList>
    </citation>
    <scope>NUCLEOTIDE SEQUENCE</scope>
    <source>
        <strain evidence="4">KCTC 29190</strain>
    </source>
</reference>
<dbReference type="InterPro" id="IPR005814">
    <property type="entry name" value="Aminotrans_3"/>
</dbReference>
<dbReference type="SUPFAM" id="SSF53383">
    <property type="entry name" value="PLP-dependent transferases"/>
    <property type="match status" value="1"/>
</dbReference>
<dbReference type="InterPro" id="IPR015421">
    <property type="entry name" value="PyrdxlP-dep_Trfase_major"/>
</dbReference>
<dbReference type="Gene3D" id="3.40.640.10">
    <property type="entry name" value="Type I PLP-dependent aspartate aminotransferase-like (Major domain)"/>
    <property type="match status" value="1"/>
</dbReference>
<dbReference type="PANTHER" id="PTHR43713">
    <property type="entry name" value="GLUTAMATE-1-SEMIALDEHYDE 2,1-AMINOMUTASE"/>
    <property type="match status" value="1"/>
</dbReference>
<accession>A0A9X3NEK4</accession>
<dbReference type="PANTHER" id="PTHR43713:SF3">
    <property type="entry name" value="GLUTAMATE-1-SEMIALDEHYDE 2,1-AMINOMUTASE 1, CHLOROPLASTIC-RELATED"/>
    <property type="match status" value="1"/>
</dbReference>
<evidence type="ECO:0000313" key="4">
    <source>
        <dbReference type="EMBL" id="MDA0182591.1"/>
    </source>
</evidence>
<proteinExistence type="inferred from homology"/>
<dbReference type="EMBL" id="JAPDDP010000038">
    <property type="protein sequence ID" value="MDA0182591.1"/>
    <property type="molecule type" value="Genomic_DNA"/>
</dbReference>
<keyword evidence="5" id="KW-1185">Reference proteome</keyword>
<dbReference type="Proteomes" id="UP001147653">
    <property type="component" value="Unassembled WGS sequence"/>
</dbReference>
<name>A0A9X3NEK4_9ACTN</name>
<dbReference type="Gene3D" id="3.90.1150.10">
    <property type="entry name" value="Aspartate Aminotransferase, domain 1"/>
    <property type="match status" value="1"/>
</dbReference>
<evidence type="ECO:0000256" key="3">
    <source>
        <dbReference type="RuleBase" id="RU003560"/>
    </source>
</evidence>
<dbReference type="Pfam" id="PF00202">
    <property type="entry name" value="Aminotran_3"/>
    <property type="match status" value="2"/>
</dbReference>
<dbReference type="InterPro" id="IPR015424">
    <property type="entry name" value="PyrdxlP-dep_Trfase"/>
</dbReference>
<dbReference type="GO" id="GO:0008483">
    <property type="term" value="F:transaminase activity"/>
    <property type="evidence" value="ECO:0007669"/>
    <property type="project" value="UniProtKB-KW"/>
</dbReference>
<keyword evidence="4" id="KW-0808">Transferase</keyword>
<gene>
    <name evidence="4" type="ORF">OJ997_19935</name>
</gene>
<comment type="cofactor">
    <cofactor evidence="1">
        <name>pyridoxal 5'-phosphate</name>
        <dbReference type="ChEBI" id="CHEBI:597326"/>
    </cofactor>
</comment>
<dbReference type="RefSeq" id="WP_270026964.1">
    <property type="nucleotide sequence ID" value="NZ_JAPDDP010000038.1"/>
</dbReference>